<reference evidence="2" key="1">
    <citation type="submission" date="2020-05" db="EMBL/GenBank/DDBJ databases">
        <authorList>
            <consortium name="Genoscope - CEA"/>
            <person name="William W."/>
        </authorList>
    </citation>
    <scope>NUCLEOTIDE SEQUENCE [LARGE SCALE GENOMIC DNA]</scope>
    <source>
        <strain evidence="2">PCC 7821</strain>
    </source>
</reference>
<feature type="compositionally biased region" description="Basic and acidic residues" evidence="1">
    <location>
        <begin position="19"/>
        <end position="31"/>
    </location>
</feature>
<organism evidence="2 3">
    <name type="scientific">Planktothrix rubescens CCAP 1459/22</name>
    <dbReference type="NCBI Taxonomy" id="329571"/>
    <lineage>
        <taxon>Bacteria</taxon>
        <taxon>Bacillati</taxon>
        <taxon>Cyanobacteriota</taxon>
        <taxon>Cyanophyceae</taxon>
        <taxon>Oscillatoriophycideae</taxon>
        <taxon>Oscillatoriales</taxon>
        <taxon>Microcoleaceae</taxon>
        <taxon>Planktothrix</taxon>
    </lineage>
</organism>
<keyword evidence="3" id="KW-1185">Reference proteome</keyword>
<evidence type="ECO:0000313" key="3">
    <source>
        <dbReference type="Proteomes" id="UP000196521"/>
    </source>
</evidence>
<accession>A0A6J7ZT59</accession>
<evidence type="ECO:0000256" key="1">
    <source>
        <dbReference type="SAM" id="MobiDB-lite"/>
    </source>
</evidence>
<dbReference type="EMBL" id="CZCZ02000017">
    <property type="protein sequence ID" value="CAC5346005.1"/>
    <property type="molecule type" value="Genomic_DNA"/>
</dbReference>
<dbReference type="AlphaFoldDB" id="A0A6J7ZT59"/>
<proteinExistence type="predicted"/>
<gene>
    <name evidence="2" type="ORF">PLAN_70582</name>
</gene>
<protein>
    <submittedName>
        <fullName evidence="2">Uncharacterized protein</fullName>
    </submittedName>
</protein>
<evidence type="ECO:0000313" key="2">
    <source>
        <dbReference type="EMBL" id="CAC5346005.1"/>
    </source>
</evidence>
<sequence length="81" mass="9196">MAPYFRRKYPDISGGAGFEAREHGEDSEGGRFDPDICLLIRFLPDQLAKKRFRTDDHDRLVSSAVSPELSFKGTVFETNCK</sequence>
<comment type="caution">
    <text evidence="2">The sequence shown here is derived from an EMBL/GenBank/DDBJ whole genome shotgun (WGS) entry which is preliminary data.</text>
</comment>
<name>A0A6J7ZT59_PLARU</name>
<dbReference type="Proteomes" id="UP000196521">
    <property type="component" value="Unassembled WGS sequence"/>
</dbReference>
<feature type="region of interest" description="Disordered" evidence="1">
    <location>
        <begin position="10"/>
        <end position="31"/>
    </location>
</feature>